<accession>A0A8T1PY85</accession>
<organism evidence="1 2">
    <name type="scientific">Carya illinoinensis</name>
    <name type="common">Pecan</name>
    <dbReference type="NCBI Taxonomy" id="32201"/>
    <lineage>
        <taxon>Eukaryota</taxon>
        <taxon>Viridiplantae</taxon>
        <taxon>Streptophyta</taxon>
        <taxon>Embryophyta</taxon>
        <taxon>Tracheophyta</taxon>
        <taxon>Spermatophyta</taxon>
        <taxon>Magnoliopsida</taxon>
        <taxon>eudicotyledons</taxon>
        <taxon>Gunneridae</taxon>
        <taxon>Pentapetalae</taxon>
        <taxon>rosids</taxon>
        <taxon>fabids</taxon>
        <taxon>Fagales</taxon>
        <taxon>Juglandaceae</taxon>
        <taxon>Carya</taxon>
    </lineage>
</organism>
<dbReference type="Proteomes" id="UP000811609">
    <property type="component" value="Chromosome 8"/>
</dbReference>
<dbReference type="AlphaFoldDB" id="A0A8T1PY85"/>
<proteinExistence type="predicted"/>
<gene>
    <name evidence="1" type="ORF">CIPAW_08G109100</name>
</gene>
<protein>
    <submittedName>
        <fullName evidence="1">Uncharacterized protein</fullName>
    </submittedName>
</protein>
<reference evidence="1" key="1">
    <citation type="submission" date="2020-12" db="EMBL/GenBank/DDBJ databases">
        <title>WGS assembly of Carya illinoinensis cv. Pawnee.</title>
        <authorList>
            <person name="Platts A."/>
            <person name="Shu S."/>
            <person name="Wright S."/>
            <person name="Barry K."/>
            <person name="Edger P."/>
            <person name="Pires J.C."/>
            <person name="Schmutz J."/>
        </authorList>
    </citation>
    <scope>NUCLEOTIDE SEQUENCE</scope>
    <source>
        <tissue evidence="1">Leaf</tissue>
    </source>
</reference>
<comment type="caution">
    <text evidence="1">The sequence shown here is derived from an EMBL/GenBank/DDBJ whole genome shotgun (WGS) entry which is preliminary data.</text>
</comment>
<evidence type="ECO:0000313" key="1">
    <source>
        <dbReference type="EMBL" id="KAG6645250.1"/>
    </source>
</evidence>
<name>A0A8T1PY85_CARIL</name>
<dbReference type="EMBL" id="CM031816">
    <property type="protein sequence ID" value="KAG6645250.1"/>
    <property type="molecule type" value="Genomic_DNA"/>
</dbReference>
<sequence>MAPLPALRSSPERDVEIEYVTVDAKSMAADADTVSGPASVAFLIFLSDIWHLYKGLYPWMGARYLLLLYKYANCICDSHHTCMHAISLEAV</sequence>
<evidence type="ECO:0000313" key="2">
    <source>
        <dbReference type="Proteomes" id="UP000811609"/>
    </source>
</evidence>
<keyword evidence="2" id="KW-1185">Reference proteome</keyword>